<proteinExistence type="predicted"/>
<sequence length="68" mass="8343">MESVWKYKAEDFKYLQKYFDVDFLNSDANILDALYEKIIEVGFDDKLEFYNDEGKKLQEIYDNIYYMN</sequence>
<accession>A0A8S5QIX6</accession>
<dbReference type="EMBL" id="BK015656">
    <property type="protein sequence ID" value="DAE18492.1"/>
    <property type="molecule type" value="Genomic_DNA"/>
</dbReference>
<evidence type="ECO:0000313" key="1">
    <source>
        <dbReference type="EMBL" id="DAE18492.1"/>
    </source>
</evidence>
<reference evidence="1" key="1">
    <citation type="journal article" date="2021" name="Proc. Natl. Acad. Sci. U.S.A.">
        <title>A Catalog of Tens of Thousands of Viruses from Human Metagenomes Reveals Hidden Associations with Chronic Diseases.</title>
        <authorList>
            <person name="Tisza M.J."/>
            <person name="Buck C.B."/>
        </authorList>
    </citation>
    <scope>NUCLEOTIDE SEQUENCE</scope>
    <source>
        <strain evidence="1">CtNs77</strain>
    </source>
</reference>
<organism evidence="1">
    <name type="scientific">Siphoviridae sp. ctNs77</name>
    <dbReference type="NCBI Taxonomy" id="2825473"/>
    <lineage>
        <taxon>Viruses</taxon>
        <taxon>Duplodnaviria</taxon>
        <taxon>Heunggongvirae</taxon>
        <taxon>Uroviricota</taxon>
        <taxon>Caudoviricetes</taxon>
    </lineage>
</organism>
<name>A0A8S5QIX6_9CAUD</name>
<protein>
    <submittedName>
        <fullName evidence="1">Uncharacterized protein</fullName>
    </submittedName>
</protein>